<evidence type="ECO:0000313" key="2">
    <source>
        <dbReference type="Proteomes" id="UP000067434"/>
    </source>
</evidence>
<evidence type="ECO:0000313" key="1">
    <source>
        <dbReference type="EMBL" id="AKG39122.1"/>
    </source>
</evidence>
<dbReference type="KEGG" id="thf:MA03_07545"/>
<dbReference type="STRING" id="1550241.MA03_07545"/>
<dbReference type="EMBL" id="CP009961">
    <property type="protein sequence ID" value="AKG39122.1"/>
    <property type="molecule type" value="Genomic_DNA"/>
</dbReference>
<protein>
    <submittedName>
        <fullName evidence="1">Uncharacterized protein</fullName>
    </submittedName>
</protein>
<proteinExistence type="predicted"/>
<name>A0A0F7FJD1_9CREN</name>
<dbReference type="Proteomes" id="UP000067434">
    <property type="component" value="Chromosome"/>
</dbReference>
<keyword evidence="2" id="KW-1185">Reference proteome</keyword>
<sequence length="81" mass="9135">MYKARDLLKVHYEPRKASHTVLAQDSDMMLLPGYLKGILCTFQENPNTVSVSGYIVNIGKASSTARLLVLRNLFNLVFKAY</sequence>
<organism evidence="1 2">
    <name type="scientific">Infirmifilum uzonense</name>
    <dbReference type="NCBI Taxonomy" id="1550241"/>
    <lineage>
        <taxon>Archaea</taxon>
        <taxon>Thermoproteota</taxon>
        <taxon>Thermoprotei</taxon>
        <taxon>Thermofilales</taxon>
        <taxon>Thermofilaceae</taxon>
        <taxon>Infirmifilum</taxon>
    </lineage>
</organism>
<reference evidence="1 2" key="1">
    <citation type="journal article" date="2015" name="Stand. Genomic Sci.">
        <title>Complete genome sequence of and proposal of Thermofilum uzonense sp. nov. a novel hyperthermophilic crenarchaeon and emended description of the genus Thermofilum.</title>
        <authorList>
            <person name="Toshchakov S.V."/>
            <person name="Korzhenkov A.A."/>
            <person name="Samarov N.I."/>
            <person name="Mazunin I.O."/>
            <person name="Mozhey O.I."/>
            <person name="Shmyr I.S."/>
            <person name="Derbikova K.S."/>
            <person name="Taranov E.A."/>
            <person name="Dominova I.N."/>
            <person name="Bonch-Osmolovskaya E.A."/>
            <person name="Patrushev M.V."/>
            <person name="Podosokorskaya O.A."/>
            <person name="Kublanov I.V."/>
        </authorList>
    </citation>
    <scope>NUCLEOTIDE SEQUENCE [LARGE SCALE GENOMIC DNA]</scope>
    <source>
        <strain evidence="1 2">1807-2</strain>
    </source>
</reference>
<dbReference type="GeneID" id="25402074"/>
<dbReference type="HOGENOM" id="CLU_2565936_0_0_2"/>
<gene>
    <name evidence="1" type="ORF">MA03_07545</name>
</gene>
<accession>A0A0F7FJD1</accession>
<dbReference type="AlphaFoldDB" id="A0A0F7FJD1"/>
<dbReference type="RefSeq" id="WP_052884664.1">
    <property type="nucleotide sequence ID" value="NZ_CP009961.1"/>
</dbReference>